<evidence type="ECO:0000256" key="3">
    <source>
        <dbReference type="ARBA" id="ARBA00004496"/>
    </source>
</evidence>
<comment type="subunit">
    <text evidence="4">Homodimer.</text>
</comment>
<feature type="domain" description="Dynein attachment factor N-terminal" evidence="13">
    <location>
        <begin position="13"/>
        <end position="66"/>
    </location>
</feature>
<evidence type="ECO:0008006" key="16">
    <source>
        <dbReference type="Google" id="ProtNLM"/>
    </source>
</evidence>
<dbReference type="VEuPathDB" id="ToxoDB:ETH2_1354300"/>
<dbReference type="GO" id="GO:0003351">
    <property type="term" value="P:epithelial cilium movement involved in extracellular fluid movement"/>
    <property type="evidence" value="ECO:0007669"/>
    <property type="project" value="TreeGrafter"/>
</dbReference>
<dbReference type="InterPro" id="IPR042422">
    <property type="entry name" value="CC103"/>
</dbReference>
<accession>U6KGT0</accession>
<feature type="domain" description="RNA-polymerase II-associated protein 3-like C-terminal" evidence="12">
    <location>
        <begin position="103"/>
        <end position="160"/>
    </location>
</feature>
<dbReference type="PANTHER" id="PTHR28572:SF1">
    <property type="entry name" value="COILED-COIL DOMAIN-CONTAINING PROTEIN 103"/>
    <property type="match status" value="1"/>
</dbReference>
<keyword evidence="9" id="KW-0966">Cell projection</keyword>
<dbReference type="PANTHER" id="PTHR28572">
    <property type="entry name" value="COILED-COIL DOMAIN-CONTAINING PROTEIN 103"/>
    <property type="match status" value="1"/>
</dbReference>
<evidence type="ECO:0000259" key="13">
    <source>
        <dbReference type="Pfam" id="PF15867"/>
    </source>
</evidence>
<dbReference type="Pfam" id="PF15867">
    <property type="entry name" value="Dynein_attach_N"/>
    <property type="match status" value="1"/>
</dbReference>
<keyword evidence="5" id="KW-0963">Cytoplasm</keyword>
<evidence type="ECO:0000313" key="15">
    <source>
        <dbReference type="Proteomes" id="UP000030747"/>
    </source>
</evidence>
<evidence type="ECO:0000256" key="1">
    <source>
        <dbReference type="ARBA" id="ARBA00004048"/>
    </source>
</evidence>
<reference evidence="14" key="2">
    <citation type="submission" date="2013-10" db="EMBL/GenBank/DDBJ databases">
        <authorList>
            <person name="Aslett M."/>
        </authorList>
    </citation>
    <scope>NUCLEOTIDE SEQUENCE [LARGE SCALE GENOMIC DNA]</scope>
    <source>
        <strain evidence="14">Houghton</strain>
    </source>
</reference>
<evidence type="ECO:0000256" key="11">
    <source>
        <dbReference type="SAM" id="MobiDB-lite"/>
    </source>
</evidence>
<dbReference type="OrthoDB" id="447931at2759"/>
<dbReference type="RefSeq" id="XP_013228078.1">
    <property type="nucleotide sequence ID" value="XM_013372624.1"/>
</dbReference>
<evidence type="ECO:0000256" key="5">
    <source>
        <dbReference type="ARBA" id="ARBA00022490"/>
    </source>
</evidence>
<protein>
    <recommendedName>
        <fullName evidence="16">Dynein attachment factor N-terminal domain-containing protein</fullName>
    </recommendedName>
</protein>
<evidence type="ECO:0000256" key="8">
    <source>
        <dbReference type="ARBA" id="ARBA00023069"/>
    </source>
</evidence>
<comment type="subcellular location">
    <subcellularLocation>
        <location evidence="2">Cell projection</location>
        <location evidence="2">Cilium</location>
        <location evidence="2">Flagellum</location>
    </subcellularLocation>
    <subcellularLocation>
        <location evidence="3">Cytoplasm</location>
    </subcellularLocation>
</comment>
<gene>
    <name evidence="14" type="ORF">ETH_00023005</name>
</gene>
<evidence type="ECO:0000313" key="14">
    <source>
        <dbReference type="EMBL" id="CDJ37240.1"/>
    </source>
</evidence>
<dbReference type="GO" id="GO:0036159">
    <property type="term" value="P:inner dynein arm assembly"/>
    <property type="evidence" value="ECO:0007669"/>
    <property type="project" value="TreeGrafter"/>
</dbReference>
<dbReference type="GO" id="GO:0031514">
    <property type="term" value="C:motile cilium"/>
    <property type="evidence" value="ECO:0007669"/>
    <property type="project" value="UniProtKB-SubCell"/>
</dbReference>
<evidence type="ECO:0000256" key="6">
    <source>
        <dbReference type="ARBA" id="ARBA00022794"/>
    </source>
</evidence>
<dbReference type="AlphaFoldDB" id="U6KGT0"/>
<evidence type="ECO:0000256" key="10">
    <source>
        <dbReference type="ARBA" id="ARBA00049986"/>
    </source>
</evidence>
<dbReference type="GeneID" id="25253713"/>
<keyword evidence="8" id="KW-0969">Cilium</keyword>
<evidence type="ECO:0000256" key="4">
    <source>
        <dbReference type="ARBA" id="ARBA00011738"/>
    </source>
</evidence>
<dbReference type="Proteomes" id="UP000030747">
    <property type="component" value="Unassembled WGS sequence"/>
</dbReference>
<dbReference type="InterPro" id="IPR031733">
    <property type="entry name" value="Dynein_attach_N"/>
</dbReference>
<evidence type="ECO:0000256" key="2">
    <source>
        <dbReference type="ARBA" id="ARBA00004230"/>
    </source>
</evidence>
<evidence type="ECO:0000256" key="9">
    <source>
        <dbReference type="ARBA" id="ARBA00023273"/>
    </source>
</evidence>
<keyword evidence="15" id="KW-1185">Reference proteome</keyword>
<dbReference type="InterPro" id="IPR025986">
    <property type="entry name" value="RPAP3-like_C"/>
</dbReference>
<dbReference type="GO" id="GO:0036157">
    <property type="term" value="C:outer dynein arm"/>
    <property type="evidence" value="ECO:0007669"/>
    <property type="project" value="InterPro"/>
</dbReference>
<evidence type="ECO:0000256" key="7">
    <source>
        <dbReference type="ARBA" id="ARBA00022846"/>
    </source>
</evidence>
<dbReference type="VEuPathDB" id="ToxoDB:ETH_00023005"/>
<dbReference type="Pfam" id="PF13877">
    <property type="entry name" value="RPAP3_C"/>
    <property type="match status" value="1"/>
</dbReference>
<dbReference type="GO" id="GO:0007368">
    <property type="term" value="P:determination of left/right symmetry"/>
    <property type="evidence" value="ECO:0007669"/>
    <property type="project" value="TreeGrafter"/>
</dbReference>
<organism evidence="14 15">
    <name type="scientific">Eimeria tenella</name>
    <name type="common">Coccidian parasite</name>
    <dbReference type="NCBI Taxonomy" id="5802"/>
    <lineage>
        <taxon>Eukaryota</taxon>
        <taxon>Sar</taxon>
        <taxon>Alveolata</taxon>
        <taxon>Apicomplexa</taxon>
        <taxon>Conoidasida</taxon>
        <taxon>Coccidia</taxon>
        <taxon>Eucoccidiorida</taxon>
        <taxon>Eimeriorina</taxon>
        <taxon>Eimeriidae</taxon>
        <taxon>Eimeria</taxon>
    </lineage>
</organism>
<dbReference type="GO" id="GO:0005576">
    <property type="term" value="C:extracellular region"/>
    <property type="evidence" value="ECO:0007669"/>
    <property type="project" value="GOC"/>
</dbReference>
<reference evidence="14" key="1">
    <citation type="submission" date="2013-10" db="EMBL/GenBank/DDBJ databases">
        <title>Genomic analysis of the causative agents of coccidiosis in chickens.</title>
        <authorList>
            <person name="Reid A.J."/>
            <person name="Blake D."/>
            <person name="Billington K."/>
            <person name="Browne H."/>
            <person name="Dunn M."/>
            <person name="Hung S."/>
            <person name="Kawahara F."/>
            <person name="Miranda-Saavedra D."/>
            <person name="Mourier T."/>
            <person name="Nagra H."/>
            <person name="Otto T.D."/>
            <person name="Rawlings N."/>
            <person name="Sanchez A."/>
            <person name="Sanders M."/>
            <person name="Subramaniam C."/>
            <person name="Tay Y."/>
            <person name="Dear P."/>
            <person name="Doerig C."/>
            <person name="Gruber A."/>
            <person name="Parkinson J."/>
            <person name="Shirley M."/>
            <person name="Wan K.L."/>
            <person name="Berriman M."/>
            <person name="Tomley F."/>
            <person name="Pain A."/>
        </authorList>
    </citation>
    <scope>NUCLEOTIDE SEQUENCE [LARGE SCALE GENOMIC DNA]</scope>
    <source>
        <strain evidence="14">Houghton</strain>
    </source>
</reference>
<dbReference type="EMBL" id="HG673748">
    <property type="protein sequence ID" value="CDJ37240.1"/>
    <property type="molecule type" value="Genomic_DNA"/>
</dbReference>
<dbReference type="OMA" id="DESSFCC"/>
<proteinExistence type="inferred from homology"/>
<keyword evidence="6" id="KW-0970">Cilium biogenesis/degradation</keyword>
<evidence type="ECO:0000259" key="12">
    <source>
        <dbReference type="Pfam" id="PF13877"/>
    </source>
</evidence>
<comment type="similarity">
    <text evidence="10">Belongs to the DNAAF19/PR46b family.</text>
</comment>
<name>U6KGT0_EIMTE</name>
<comment type="function">
    <text evidence="1">Dynein-attachment factor required for cilia motility.</text>
</comment>
<feature type="region of interest" description="Disordered" evidence="11">
    <location>
        <begin position="75"/>
        <end position="99"/>
    </location>
</feature>
<feature type="compositionally biased region" description="Polar residues" evidence="11">
    <location>
        <begin position="90"/>
        <end position="99"/>
    </location>
</feature>
<sequence length="336" mass="36219">MPLDPRLEGVFRRQVSVAAVKDERRKHEDETKKRAIVSASNYGEFKALVDGCHLRPLARDDFSKQAERQLNPHAARATPLDFAAGAPGPDNSNGKATNENAQIRNQAQLSRQWQARDKDPDGQCSWLLQQPQEGLQRIFSVDIDPQLLLQLLKALASHLSTLAASRCNSCCCCCQARQAAPPAKSEAKAPNGVDASAFCCNIAYRVFLTAGFLTFLSRLNATAKGARLLLQQELQQVTSSFEQSLAALHSPVVPSTAAEAPNAAANDSTETIAEEKRACCCRRQLAETKEDTTAKEATGEAAGSSNQGNTAVAECCQSQQAVKALLQTLGAPELCR</sequence>
<keyword evidence="7" id="KW-0282">Flagellum</keyword>